<dbReference type="SUPFAM" id="SSF55811">
    <property type="entry name" value="Nudix"/>
    <property type="match status" value="1"/>
</dbReference>
<dbReference type="OrthoDB" id="9806150at2"/>
<dbReference type="InterPro" id="IPR000086">
    <property type="entry name" value="NUDIX_hydrolase_dom"/>
</dbReference>
<evidence type="ECO:0000259" key="3">
    <source>
        <dbReference type="PROSITE" id="PS51462"/>
    </source>
</evidence>
<reference evidence="4 5" key="1">
    <citation type="journal article" date="2016" name="Front. Microbiol.">
        <title>Genomic Resource of Rice Seed Associated Bacteria.</title>
        <authorList>
            <person name="Midha S."/>
            <person name="Bansal K."/>
            <person name="Sharma S."/>
            <person name="Kumar N."/>
            <person name="Patil P.P."/>
            <person name="Chaudhry V."/>
            <person name="Patil P.B."/>
        </authorList>
    </citation>
    <scope>NUCLEOTIDE SEQUENCE [LARGE SCALE GENOMIC DNA]</scope>
    <source>
        <strain evidence="4 5">NS220</strain>
    </source>
</reference>
<dbReference type="CDD" id="cd03424">
    <property type="entry name" value="NUDIX_ADPRase_Nudt5_UGPPase_Nudt14"/>
    <property type="match status" value="1"/>
</dbReference>
<protein>
    <submittedName>
        <fullName evidence="4">NTP pyrophosphohydrolase</fullName>
    </submittedName>
</protein>
<sequence>MTSEIEQGWETLSRREVYAGRVRIVEHDVVLPDGTPSSYEIDESVPFAVATLVVEGAHLVLARQYRYPLDRWIYDLPGGAGHPTETPEDAARRELEEELGLIATELVPLQTFFVNPGRAAWPVHLFLCVAETRSGVADTSDPAEQVRHARLGLDDLDAAIARGEIVDPALLIARASAAARGLLPPLAPTP</sequence>
<organism evidence="4 5">
    <name type="scientific">Microbacterium testaceum</name>
    <name type="common">Aureobacterium testaceum</name>
    <name type="synonym">Brevibacterium testaceum</name>
    <dbReference type="NCBI Taxonomy" id="2033"/>
    <lineage>
        <taxon>Bacteria</taxon>
        <taxon>Bacillati</taxon>
        <taxon>Actinomycetota</taxon>
        <taxon>Actinomycetes</taxon>
        <taxon>Micrococcales</taxon>
        <taxon>Microbacteriaceae</taxon>
        <taxon>Microbacterium</taxon>
    </lineage>
</organism>
<proteinExistence type="predicted"/>
<dbReference type="Gene3D" id="3.90.79.10">
    <property type="entry name" value="Nucleoside Triphosphate Pyrophosphohydrolase"/>
    <property type="match status" value="1"/>
</dbReference>
<evidence type="ECO:0000313" key="4">
    <source>
        <dbReference type="EMBL" id="KTR89704.1"/>
    </source>
</evidence>
<dbReference type="AlphaFoldDB" id="A0A147ETR2"/>
<name>A0A147ETR2_MICTE</name>
<dbReference type="InterPro" id="IPR020084">
    <property type="entry name" value="NUDIX_hydrolase_CS"/>
</dbReference>
<dbReference type="Proteomes" id="UP000075025">
    <property type="component" value="Unassembled WGS sequence"/>
</dbReference>
<evidence type="ECO:0000256" key="1">
    <source>
        <dbReference type="ARBA" id="ARBA00001946"/>
    </source>
</evidence>
<keyword evidence="2 4" id="KW-0378">Hydrolase</keyword>
<evidence type="ECO:0000256" key="2">
    <source>
        <dbReference type="ARBA" id="ARBA00022801"/>
    </source>
</evidence>
<dbReference type="GO" id="GO:0006753">
    <property type="term" value="P:nucleoside phosphate metabolic process"/>
    <property type="evidence" value="ECO:0007669"/>
    <property type="project" value="TreeGrafter"/>
</dbReference>
<dbReference type="GO" id="GO:0005829">
    <property type="term" value="C:cytosol"/>
    <property type="evidence" value="ECO:0007669"/>
    <property type="project" value="TreeGrafter"/>
</dbReference>
<evidence type="ECO:0000313" key="5">
    <source>
        <dbReference type="Proteomes" id="UP000075025"/>
    </source>
</evidence>
<dbReference type="RefSeq" id="WP_058624967.1">
    <property type="nucleotide sequence ID" value="NZ_LDRT01000130.1"/>
</dbReference>
<dbReference type="PANTHER" id="PTHR11839">
    <property type="entry name" value="UDP/ADP-SUGAR PYROPHOSPHATASE"/>
    <property type="match status" value="1"/>
</dbReference>
<feature type="domain" description="Nudix hydrolase" evidence="3">
    <location>
        <begin position="44"/>
        <end position="173"/>
    </location>
</feature>
<dbReference type="GO" id="GO:0016787">
    <property type="term" value="F:hydrolase activity"/>
    <property type="evidence" value="ECO:0007669"/>
    <property type="project" value="UniProtKB-KW"/>
</dbReference>
<dbReference type="Pfam" id="PF00293">
    <property type="entry name" value="NUDIX"/>
    <property type="match status" value="1"/>
</dbReference>
<dbReference type="PROSITE" id="PS00893">
    <property type="entry name" value="NUDIX_BOX"/>
    <property type="match status" value="1"/>
</dbReference>
<accession>A0A147ETR2</accession>
<gene>
    <name evidence="4" type="ORF">NS220_15805</name>
</gene>
<dbReference type="EMBL" id="LDRT01000130">
    <property type="protein sequence ID" value="KTR89704.1"/>
    <property type="molecule type" value="Genomic_DNA"/>
</dbReference>
<dbReference type="PATRIC" id="fig|2033.6.peg.709"/>
<dbReference type="GO" id="GO:0019693">
    <property type="term" value="P:ribose phosphate metabolic process"/>
    <property type="evidence" value="ECO:0007669"/>
    <property type="project" value="TreeGrafter"/>
</dbReference>
<dbReference type="PROSITE" id="PS51462">
    <property type="entry name" value="NUDIX"/>
    <property type="match status" value="1"/>
</dbReference>
<dbReference type="InterPro" id="IPR015797">
    <property type="entry name" value="NUDIX_hydrolase-like_dom_sf"/>
</dbReference>
<dbReference type="PANTHER" id="PTHR11839:SF18">
    <property type="entry name" value="NUDIX HYDROLASE DOMAIN-CONTAINING PROTEIN"/>
    <property type="match status" value="1"/>
</dbReference>
<comment type="cofactor">
    <cofactor evidence="1">
        <name>Mg(2+)</name>
        <dbReference type="ChEBI" id="CHEBI:18420"/>
    </cofactor>
</comment>
<comment type="caution">
    <text evidence="4">The sequence shown here is derived from an EMBL/GenBank/DDBJ whole genome shotgun (WGS) entry which is preliminary data.</text>
</comment>